<dbReference type="AlphaFoldDB" id="A0A7W8W8F7"/>
<evidence type="ECO:0000313" key="1">
    <source>
        <dbReference type="EMBL" id="MBB5471786.1"/>
    </source>
</evidence>
<comment type="caution">
    <text evidence="1">The sequence shown here is derived from an EMBL/GenBank/DDBJ whole genome shotgun (WGS) entry which is preliminary data.</text>
</comment>
<proteinExistence type="predicted"/>
<sequence length="35" mass="3580">MSARPWKIVTAVAAAGAVIALGRKLAADRRAGESD</sequence>
<gene>
    <name evidence="1" type="ORF">HNR08_000522</name>
</gene>
<dbReference type="Proteomes" id="UP000564629">
    <property type="component" value="Unassembled WGS sequence"/>
</dbReference>
<reference evidence="1 2" key="1">
    <citation type="submission" date="2020-08" db="EMBL/GenBank/DDBJ databases">
        <title>Sequencing the genomes of 1000 actinobacteria strains.</title>
        <authorList>
            <person name="Klenk H.-P."/>
        </authorList>
    </citation>
    <scope>NUCLEOTIDE SEQUENCE [LARGE SCALE GENOMIC DNA]</scope>
    <source>
        <strain evidence="1 2">DSM 9581</strain>
    </source>
</reference>
<accession>A0A7W8W8F7</accession>
<evidence type="ECO:0000313" key="2">
    <source>
        <dbReference type="Proteomes" id="UP000564629"/>
    </source>
</evidence>
<organism evidence="1 2">
    <name type="scientific">Cellulomonas hominis</name>
    <dbReference type="NCBI Taxonomy" id="156981"/>
    <lineage>
        <taxon>Bacteria</taxon>
        <taxon>Bacillati</taxon>
        <taxon>Actinomycetota</taxon>
        <taxon>Actinomycetes</taxon>
        <taxon>Micrococcales</taxon>
        <taxon>Cellulomonadaceae</taxon>
        <taxon>Cellulomonas</taxon>
    </lineage>
</organism>
<dbReference type="EMBL" id="JACHDN010000001">
    <property type="protein sequence ID" value="MBB5471786.1"/>
    <property type="molecule type" value="Genomic_DNA"/>
</dbReference>
<protein>
    <submittedName>
        <fullName evidence="1">Uncharacterized protein</fullName>
    </submittedName>
</protein>
<name>A0A7W8W8F7_9CELL</name>